<dbReference type="EMBL" id="PGOL01000471">
    <property type="protein sequence ID" value="PKI70113.1"/>
    <property type="molecule type" value="Genomic_DNA"/>
</dbReference>
<feature type="compositionally biased region" description="Basic residues" evidence="1">
    <location>
        <begin position="53"/>
        <end position="65"/>
    </location>
</feature>
<evidence type="ECO:0000256" key="1">
    <source>
        <dbReference type="SAM" id="MobiDB-lite"/>
    </source>
</evidence>
<evidence type="ECO:0000313" key="2">
    <source>
        <dbReference type="EMBL" id="PKI70113.1"/>
    </source>
</evidence>
<evidence type="ECO:0000313" key="3">
    <source>
        <dbReference type="Proteomes" id="UP000233551"/>
    </source>
</evidence>
<sequence length="217" mass="23774">MKITQTTSAVVAQTTSAVVDQTTSTTVTVGGQQRSENYHNARANQSLADSNRSRFRRTQGLHHTRSLTGQSFTSNRDGDSVRSHDLMILLHRHVRRMHDQSHGILPCWRMKDTGRALTTQGTGRSGEPSPTRSSQPPAGCPVMRMQRVKRMQRRRKKERGWYATEPEGGTKAPSLANNGTSEVASDLVCIGACLRRAIEAQISSISLSLVLPALVAG</sequence>
<feature type="compositionally biased region" description="Polar residues" evidence="1">
    <location>
        <begin position="66"/>
        <end position="75"/>
    </location>
</feature>
<proteinExistence type="predicted"/>
<feature type="compositionally biased region" description="Polar residues" evidence="1">
    <location>
        <begin position="117"/>
        <end position="136"/>
    </location>
</feature>
<keyword evidence="3" id="KW-1185">Reference proteome</keyword>
<accession>A0A2I0KP97</accession>
<protein>
    <submittedName>
        <fullName evidence="2">Uncharacterized protein</fullName>
    </submittedName>
</protein>
<dbReference type="Proteomes" id="UP000233551">
    <property type="component" value="Unassembled WGS sequence"/>
</dbReference>
<dbReference type="AlphaFoldDB" id="A0A2I0KP97"/>
<comment type="caution">
    <text evidence="2">The sequence shown here is derived from an EMBL/GenBank/DDBJ whole genome shotgun (WGS) entry which is preliminary data.</text>
</comment>
<gene>
    <name evidence="2" type="ORF">CRG98_009485</name>
</gene>
<feature type="region of interest" description="Disordered" evidence="1">
    <location>
        <begin position="117"/>
        <end position="178"/>
    </location>
</feature>
<feature type="region of interest" description="Disordered" evidence="1">
    <location>
        <begin position="28"/>
        <end position="80"/>
    </location>
</feature>
<reference evidence="2 3" key="1">
    <citation type="submission" date="2017-11" db="EMBL/GenBank/DDBJ databases">
        <title>De-novo sequencing of pomegranate (Punica granatum L.) genome.</title>
        <authorList>
            <person name="Akparov Z."/>
            <person name="Amiraslanov A."/>
            <person name="Hajiyeva S."/>
            <person name="Abbasov M."/>
            <person name="Kaur K."/>
            <person name="Hamwieh A."/>
            <person name="Solovyev V."/>
            <person name="Salamov A."/>
            <person name="Braich B."/>
            <person name="Kosarev P."/>
            <person name="Mahmoud A."/>
            <person name="Hajiyev E."/>
            <person name="Babayeva S."/>
            <person name="Izzatullayeva V."/>
            <person name="Mammadov A."/>
            <person name="Mammadov A."/>
            <person name="Sharifova S."/>
            <person name="Ojaghi J."/>
            <person name="Eynullazada K."/>
            <person name="Bayramov B."/>
            <person name="Abdulazimova A."/>
            <person name="Shahmuradov I."/>
        </authorList>
    </citation>
    <scope>NUCLEOTIDE SEQUENCE [LARGE SCALE GENOMIC DNA]</scope>
    <source>
        <strain evidence="3">cv. AG2017</strain>
        <tissue evidence="2">Leaf</tissue>
    </source>
</reference>
<feature type="compositionally biased region" description="Basic residues" evidence="1">
    <location>
        <begin position="146"/>
        <end position="158"/>
    </location>
</feature>
<organism evidence="2 3">
    <name type="scientific">Punica granatum</name>
    <name type="common">Pomegranate</name>
    <dbReference type="NCBI Taxonomy" id="22663"/>
    <lineage>
        <taxon>Eukaryota</taxon>
        <taxon>Viridiplantae</taxon>
        <taxon>Streptophyta</taxon>
        <taxon>Embryophyta</taxon>
        <taxon>Tracheophyta</taxon>
        <taxon>Spermatophyta</taxon>
        <taxon>Magnoliopsida</taxon>
        <taxon>eudicotyledons</taxon>
        <taxon>Gunneridae</taxon>
        <taxon>Pentapetalae</taxon>
        <taxon>rosids</taxon>
        <taxon>malvids</taxon>
        <taxon>Myrtales</taxon>
        <taxon>Lythraceae</taxon>
        <taxon>Punica</taxon>
    </lineage>
</organism>
<name>A0A2I0KP97_PUNGR</name>